<keyword evidence="3" id="KW-0804">Transcription</keyword>
<evidence type="ECO:0000256" key="4">
    <source>
        <dbReference type="PROSITE-ProRule" id="PRU00335"/>
    </source>
</evidence>
<reference evidence="6 7" key="1">
    <citation type="submission" date="2021-01" db="EMBL/GenBank/DDBJ databases">
        <title>WGS of actinomycetes isolated from Thailand.</title>
        <authorList>
            <person name="Thawai C."/>
        </authorList>
    </citation>
    <scope>NUCLEOTIDE SEQUENCE [LARGE SCALE GENOMIC DNA]</scope>
    <source>
        <strain evidence="6 7">LPG 2</strain>
    </source>
</reference>
<evidence type="ECO:0000256" key="2">
    <source>
        <dbReference type="ARBA" id="ARBA00023125"/>
    </source>
</evidence>
<proteinExistence type="predicted"/>
<evidence type="ECO:0000259" key="5">
    <source>
        <dbReference type="PROSITE" id="PS50977"/>
    </source>
</evidence>
<dbReference type="Proteomes" id="UP000602198">
    <property type="component" value="Unassembled WGS sequence"/>
</dbReference>
<dbReference type="Gene3D" id="1.10.357.10">
    <property type="entry name" value="Tetracycline Repressor, domain 2"/>
    <property type="match status" value="1"/>
</dbReference>
<sequence>MSEPRGRYAGQSVGERRAQRREKLRTAALDVLAEQGLLGLKVRALCTRAGLNDRYFYESYSHIDRLIMEVVEEQQAQILAELLVVIAAEPADTRIRLRAVVETVVAAVADHPARRRLFLDMQSTDELRSRRTELVNMAMNIMLDQGRELLGAEAVTGIHAELAARTVAYGGLDILTEWLAGDLDIDRTQLIDFLVAMILTSSEITTTVRREMAGAGGAERPA</sequence>
<dbReference type="SUPFAM" id="SSF46689">
    <property type="entry name" value="Homeodomain-like"/>
    <property type="match status" value="1"/>
</dbReference>
<dbReference type="PANTHER" id="PTHR30055:SF234">
    <property type="entry name" value="HTH-TYPE TRANSCRIPTIONAL REGULATOR BETI"/>
    <property type="match status" value="1"/>
</dbReference>
<keyword evidence="7" id="KW-1185">Reference proteome</keyword>
<dbReference type="RefSeq" id="WP_201953035.1">
    <property type="nucleotide sequence ID" value="NZ_JAERRJ010000011.1"/>
</dbReference>
<evidence type="ECO:0000313" key="7">
    <source>
        <dbReference type="Proteomes" id="UP000602198"/>
    </source>
</evidence>
<organism evidence="6 7">
    <name type="scientific">Nocardia acididurans</name>
    <dbReference type="NCBI Taxonomy" id="2802282"/>
    <lineage>
        <taxon>Bacteria</taxon>
        <taxon>Bacillati</taxon>
        <taxon>Actinomycetota</taxon>
        <taxon>Actinomycetes</taxon>
        <taxon>Mycobacteriales</taxon>
        <taxon>Nocardiaceae</taxon>
        <taxon>Nocardia</taxon>
    </lineage>
</organism>
<dbReference type="InterPro" id="IPR050109">
    <property type="entry name" value="HTH-type_TetR-like_transc_reg"/>
</dbReference>
<evidence type="ECO:0000256" key="3">
    <source>
        <dbReference type="ARBA" id="ARBA00023163"/>
    </source>
</evidence>
<dbReference type="InterPro" id="IPR036271">
    <property type="entry name" value="Tet_transcr_reg_TetR-rel_C_sf"/>
</dbReference>
<dbReference type="InterPro" id="IPR009057">
    <property type="entry name" value="Homeodomain-like_sf"/>
</dbReference>
<dbReference type="PANTHER" id="PTHR30055">
    <property type="entry name" value="HTH-TYPE TRANSCRIPTIONAL REGULATOR RUTR"/>
    <property type="match status" value="1"/>
</dbReference>
<evidence type="ECO:0000256" key="1">
    <source>
        <dbReference type="ARBA" id="ARBA00023015"/>
    </source>
</evidence>
<dbReference type="EMBL" id="JAERRJ010000011">
    <property type="protein sequence ID" value="MBL1078189.1"/>
    <property type="molecule type" value="Genomic_DNA"/>
</dbReference>
<protein>
    <submittedName>
        <fullName evidence="6">TetR/AcrR family transcriptional regulator</fullName>
    </submittedName>
</protein>
<dbReference type="SUPFAM" id="SSF48498">
    <property type="entry name" value="Tetracyclin repressor-like, C-terminal domain"/>
    <property type="match status" value="1"/>
</dbReference>
<comment type="caution">
    <text evidence="6">The sequence shown here is derived from an EMBL/GenBank/DDBJ whole genome shotgun (WGS) entry which is preliminary data.</text>
</comment>
<accession>A0ABS1MEM0</accession>
<keyword evidence="1" id="KW-0805">Transcription regulation</keyword>
<name>A0ABS1MEM0_9NOCA</name>
<dbReference type="InterPro" id="IPR001647">
    <property type="entry name" value="HTH_TetR"/>
</dbReference>
<keyword evidence="2 4" id="KW-0238">DNA-binding</keyword>
<evidence type="ECO:0000313" key="6">
    <source>
        <dbReference type="EMBL" id="MBL1078189.1"/>
    </source>
</evidence>
<feature type="DNA-binding region" description="H-T-H motif" evidence="4">
    <location>
        <begin position="41"/>
        <end position="60"/>
    </location>
</feature>
<gene>
    <name evidence="6" type="ORF">JK358_27655</name>
</gene>
<dbReference type="PROSITE" id="PS50977">
    <property type="entry name" value="HTH_TETR_2"/>
    <property type="match status" value="1"/>
</dbReference>
<feature type="domain" description="HTH tetR-type" evidence="5">
    <location>
        <begin position="18"/>
        <end position="78"/>
    </location>
</feature>